<evidence type="ECO:0000313" key="1">
    <source>
        <dbReference type="EMBL" id="KAJ3524190.1"/>
    </source>
</evidence>
<name>A0ACC1RPQ8_9HYPO</name>
<gene>
    <name evidence="1" type="ORF">NM208_g12151</name>
</gene>
<dbReference type="Proteomes" id="UP001148629">
    <property type="component" value="Unassembled WGS sequence"/>
</dbReference>
<protein>
    <submittedName>
        <fullName evidence="1">Uncharacterized protein</fullName>
    </submittedName>
</protein>
<evidence type="ECO:0000313" key="2">
    <source>
        <dbReference type="Proteomes" id="UP001148629"/>
    </source>
</evidence>
<dbReference type="EMBL" id="JANRMS010002121">
    <property type="protein sequence ID" value="KAJ3524190.1"/>
    <property type="molecule type" value="Genomic_DNA"/>
</dbReference>
<reference evidence="1" key="1">
    <citation type="submission" date="2022-08" db="EMBL/GenBank/DDBJ databases">
        <title>Genome Sequence of Fusarium decemcellulare.</title>
        <authorList>
            <person name="Buettner E."/>
        </authorList>
    </citation>
    <scope>NUCLEOTIDE SEQUENCE</scope>
    <source>
        <strain evidence="1">Babe19</strain>
    </source>
</reference>
<keyword evidence="2" id="KW-1185">Reference proteome</keyword>
<proteinExistence type="predicted"/>
<comment type="caution">
    <text evidence="1">The sequence shown here is derived from an EMBL/GenBank/DDBJ whole genome shotgun (WGS) entry which is preliminary data.</text>
</comment>
<sequence length="659" mass="74144">MSLALLSIIALLFQPGALASIACHHGLRSSLTRLDWKCQIRLYDSSVEDDFDSSITLNIFRPQNDMPTAGCGDVVLIRSVKVQKYQMEMPSLLTNFETKIAVYTAGKIPKPPADASCALRPPARVKDRRPDDKENAFISEMYHGIDKSRVPAEIEFETMVLASANTKDKFSLVENIRDGRFCDMVVEVIKPPYDAGDKITLWVTDYTENSALFHFSYNTAGIAEGRDGDPWGYTDKFAKPTATSDWPGPFGKRCMQVTCWDPHVTAIRETKISMGTWVSLRNLQIKLGRNGSNLEGFLRDDRGSAGPKINIWPHDLTEDAENIDPRVKEGLRRKRNYERTKRAQLKDITNAGKAGQKRKADVSAEPGTKKKNSRSKRTAKRAQARLVQQTDQQPVPVEGLNSQVKCENGDKSASLMAELTEPVHYQTTIDGQDVKLQLPFVNANYRANVRIVNFSPPNLVDFAHLKKESQFDVLSDDGEESVSGSDTEDEQSEQTILKNLTANRRWEWRFYLQLEDAAVPDNKKKQRVWVAVDNQAAQCLLSLDASNLRQNTTGLQELRDRLFTLWGELEEHKSREQMKKEEAQEAARMGKPPGDSGDEDEPRPEDKKSGKAQVAHRPFSCCIRQYGVKIQESDPAKADAGEGKRWQRMFGLFGTRISG</sequence>
<accession>A0ACC1RPQ8</accession>
<organism evidence="1 2">
    <name type="scientific">Fusarium decemcellulare</name>
    <dbReference type="NCBI Taxonomy" id="57161"/>
    <lineage>
        <taxon>Eukaryota</taxon>
        <taxon>Fungi</taxon>
        <taxon>Dikarya</taxon>
        <taxon>Ascomycota</taxon>
        <taxon>Pezizomycotina</taxon>
        <taxon>Sordariomycetes</taxon>
        <taxon>Hypocreomycetidae</taxon>
        <taxon>Hypocreales</taxon>
        <taxon>Nectriaceae</taxon>
        <taxon>Fusarium</taxon>
        <taxon>Fusarium decemcellulare species complex</taxon>
    </lineage>
</organism>